<dbReference type="InterPro" id="IPR004167">
    <property type="entry name" value="PSBD"/>
</dbReference>
<dbReference type="PROSITE" id="PS51826">
    <property type="entry name" value="PSBD"/>
    <property type="match status" value="1"/>
</dbReference>
<dbReference type="GO" id="GO:0016407">
    <property type="term" value="F:acetyltransferase activity"/>
    <property type="evidence" value="ECO:0007669"/>
    <property type="project" value="TreeGrafter"/>
</dbReference>
<keyword evidence="4" id="KW-0450">Lipoyl</keyword>
<evidence type="ECO:0000313" key="8">
    <source>
        <dbReference type="EMBL" id="CAB4572817.1"/>
    </source>
</evidence>
<evidence type="ECO:0000256" key="1">
    <source>
        <dbReference type="ARBA" id="ARBA00001938"/>
    </source>
</evidence>
<proteinExistence type="inferred from homology"/>
<protein>
    <submittedName>
        <fullName evidence="8">Unannotated protein</fullName>
    </submittedName>
</protein>
<keyword evidence="3" id="KW-0808">Transferase</keyword>
<dbReference type="EMBL" id="CAEZTK010000072">
    <property type="protein sequence ID" value="CAB4572817.1"/>
    <property type="molecule type" value="Genomic_DNA"/>
</dbReference>
<dbReference type="PROSITE" id="PS50968">
    <property type="entry name" value="BIOTINYL_LIPOYL"/>
    <property type="match status" value="1"/>
</dbReference>
<dbReference type="GO" id="GO:0031405">
    <property type="term" value="F:lipoic acid binding"/>
    <property type="evidence" value="ECO:0007669"/>
    <property type="project" value="TreeGrafter"/>
</dbReference>
<dbReference type="PANTHER" id="PTHR43178">
    <property type="entry name" value="DIHYDROLIPOAMIDE ACETYLTRANSFERASE COMPONENT OF PYRUVATE DEHYDROGENASE COMPLEX"/>
    <property type="match status" value="1"/>
</dbReference>
<dbReference type="SUPFAM" id="SSF52777">
    <property type="entry name" value="CoA-dependent acyltransferases"/>
    <property type="match status" value="1"/>
</dbReference>
<reference evidence="8" key="1">
    <citation type="submission" date="2020-05" db="EMBL/GenBank/DDBJ databases">
        <authorList>
            <person name="Chiriac C."/>
            <person name="Salcher M."/>
            <person name="Ghai R."/>
            <person name="Kavagutti S V."/>
        </authorList>
    </citation>
    <scope>NUCLEOTIDE SEQUENCE</scope>
</reference>
<feature type="domain" description="Lipoyl-binding" evidence="6">
    <location>
        <begin position="4"/>
        <end position="80"/>
    </location>
</feature>
<dbReference type="PANTHER" id="PTHR43178:SF5">
    <property type="entry name" value="LIPOAMIDE ACYLTRANSFERASE COMPONENT OF BRANCHED-CHAIN ALPHA-KETO ACID DEHYDROGENASE COMPLEX, MITOCHONDRIAL"/>
    <property type="match status" value="1"/>
</dbReference>
<dbReference type="Pfam" id="PF00364">
    <property type="entry name" value="Biotin_lipoyl"/>
    <property type="match status" value="1"/>
</dbReference>
<comment type="similarity">
    <text evidence="2">Belongs to the 2-oxoacid dehydrogenase family.</text>
</comment>
<dbReference type="Pfam" id="PF02817">
    <property type="entry name" value="E3_binding"/>
    <property type="match status" value="1"/>
</dbReference>
<evidence type="ECO:0000259" key="6">
    <source>
        <dbReference type="PROSITE" id="PS50968"/>
    </source>
</evidence>
<evidence type="ECO:0000256" key="4">
    <source>
        <dbReference type="ARBA" id="ARBA00022823"/>
    </source>
</evidence>
<evidence type="ECO:0000259" key="7">
    <source>
        <dbReference type="PROSITE" id="PS51826"/>
    </source>
</evidence>
<dbReference type="SUPFAM" id="SSF47005">
    <property type="entry name" value="Peripheral subunit-binding domain of 2-oxo acid dehydrogenase complex"/>
    <property type="match status" value="1"/>
</dbReference>
<dbReference type="GO" id="GO:0005739">
    <property type="term" value="C:mitochondrion"/>
    <property type="evidence" value="ECO:0007669"/>
    <property type="project" value="TreeGrafter"/>
</dbReference>
<dbReference type="Gene3D" id="3.30.559.10">
    <property type="entry name" value="Chloramphenicol acetyltransferase-like domain"/>
    <property type="match status" value="1"/>
</dbReference>
<dbReference type="InterPro" id="IPR023213">
    <property type="entry name" value="CAT-like_dom_sf"/>
</dbReference>
<feature type="domain" description="Peripheral subunit-binding (PSBD)" evidence="7">
    <location>
        <begin position="159"/>
        <end position="196"/>
    </location>
</feature>
<dbReference type="InterPro" id="IPR050743">
    <property type="entry name" value="2-oxoacid_DH_E2_comp"/>
</dbReference>
<dbReference type="InterPro" id="IPR036625">
    <property type="entry name" value="E3-bd_dom_sf"/>
</dbReference>
<organism evidence="8">
    <name type="scientific">freshwater metagenome</name>
    <dbReference type="NCBI Taxonomy" id="449393"/>
    <lineage>
        <taxon>unclassified sequences</taxon>
        <taxon>metagenomes</taxon>
        <taxon>ecological metagenomes</taxon>
    </lineage>
</organism>
<dbReference type="InterPro" id="IPR003016">
    <property type="entry name" value="2-oxoA_DH_lipoyl-BS"/>
</dbReference>
<dbReference type="InterPro" id="IPR011053">
    <property type="entry name" value="Single_hybrid_motif"/>
</dbReference>
<keyword evidence="5" id="KW-0012">Acyltransferase</keyword>
<name>A0A6J6E9L9_9ZZZZ</name>
<accession>A0A6J6E9L9</accession>
<dbReference type="InterPro" id="IPR000089">
    <property type="entry name" value="Biotin_lipoyl"/>
</dbReference>
<dbReference type="Gene3D" id="2.40.50.100">
    <property type="match status" value="1"/>
</dbReference>
<dbReference type="Gene3D" id="4.10.320.10">
    <property type="entry name" value="E3-binding domain"/>
    <property type="match status" value="1"/>
</dbReference>
<evidence type="ECO:0000256" key="2">
    <source>
        <dbReference type="ARBA" id="ARBA00007317"/>
    </source>
</evidence>
<dbReference type="Pfam" id="PF00198">
    <property type="entry name" value="2-oxoacid_dh"/>
    <property type="match status" value="1"/>
</dbReference>
<sequence length="376" mass="39476">MSFKYPVVMPKMSMTMETGELLLFHVKVGDQVKSGDVLFEVMTDKIDMEVEAPADGVIETLVGTPGDVIEIGKPVLIMLTETEVMAFDFGGDAAAPAAPVAEPVAPVAAAPVVQPVAPVVAAPVVQPVAPVSPTPPAAAPAPIVVAPVAAPIIVNTSVKAVPKARVEAANRGIDLRTVHPTGPDRTITMSDINSAQVDPAIIKRQAANKALIAKGIEMTRGIAQASFNRRANANFDHAQLISAWAKVLRARPDLAAHQHVGVSLIIESKYGSALPVFRDPDLINIEELRTLVSSTSDAAKNGKVPIAMLSGGTTTIFDLTTYSMSSATPLLFPNQVTSLTIGYDSESAKNISLTIDLNFCDFYDGALLLDALIASL</sequence>
<dbReference type="InterPro" id="IPR001078">
    <property type="entry name" value="2-oxoacid_DH_actylTfrase"/>
</dbReference>
<dbReference type="PROSITE" id="PS00189">
    <property type="entry name" value="LIPOYL"/>
    <property type="match status" value="1"/>
</dbReference>
<dbReference type="CDD" id="cd06849">
    <property type="entry name" value="lipoyl_domain"/>
    <property type="match status" value="1"/>
</dbReference>
<dbReference type="SUPFAM" id="SSF51230">
    <property type="entry name" value="Single hybrid motif"/>
    <property type="match status" value="1"/>
</dbReference>
<dbReference type="AlphaFoldDB" id="A0A6J6E9L9"/>
<gene>
    <name evidence="8" type="ORF">UFOPK1643_00875</name>
</gene>
<evidence type="ECO:0000256" key="3">
    <source>
        <dbReference type="ARBA" id="ARBA00022679"/>
    </source>
</evidence>
<evidence type="ECO:0000256" key="5">
    <source>
        <dbReference type="ARBA" id="ARBA00023315"/>
    </source>
</evidence>
<comment type="cofactor">
    <cofactor evidence="1">
        <name>(R)-lipoate</name>
        <dbReference type="ChEBI" id="CHEBI:83088"/>
    </cofactor>
</comment>